<accession>A0ABY6CVC4</accession>
<protein>
    <submittedName>
        <fullName evidence="4">CRTAC1 family protein</fullName>
    </submittedName>
</protein>
<dbReference type="Pfam" id="PF07593">
    <property type="entry name" value="UnbV_ASPIC"/>
    <property type="match status" value="1"/>
</dbReference>
<dbReference type="EMBL" id="CP106735">
    <property type="protein sequence ID" value="UXX77857.1"/>
    <property type="molecule type" value="Genomic_DNA"/>
</dbReference>
<name>A0ABY6CVC4_9BACT</name>
<dbReference type="InterPro" id="IPR027039">
    <property type="entry name" value="Crtac1"/>
</dbReference>
<reference evidence="4" key="1">
    <citation type="submission" date="2022-10" db="EMBL/GenBank/DDBJ databases">
        <title>Comparative genomics and taxonomic characterization of three novel marine species of genus Reichenbachiella exhibiting antioxidant and polysaccharide degradation activities.</title>
        <authorList>
            <person name="Muhammad N."/>
            <person name="Lee Y.-J."/>
            <person name="Ko J."/>
            <person name="Kim S.-G."/>
        </authorList>
    </citation>
    <scope>NUCLEOTIDE SEQUENCE</scope>
    <source>
        <strain evidence="4">Wsw4-B4</strain>
    </source>
</reference>
<evidence type="ECO:0000313" key="4">
    <source>
        <dbReference type="EMBL" id="UXX77857.1"/>
    </source>
</evidence>
<dbReference type="InterPro" id="IPR013517">
    <property type="entry name" value="FG-GAP"/>
</dbReference>
<dbReference type="PROSITE" id="PS51257">
    <property type="entry name" value="PROKAR_LIPOPROTEIN"/>
    <property type="match status" value="1"/>
</dbReference>
<dbReference type="RefSeq" id="WP_263049604.1">
    <property type="nucleotide sequence ID" value="NZ_CP106735.1"/>
</dbReference>
<dbReference type="PANTHER" id="PTHR16026:SF0">
    <property type="entry name" value="CARTILAGE ACIDIC PROTEIN 1"/>
    <property type="match status" value="1"/>
</dbReference>
<dbReference type="Proteomes" id="UP001062165">
    <property type="component" value="Chromosome"/>
</dbReference>
<dbReference type="InterPro" id="IPR028994">
    <property type="entry name" value="Integrin_alpha_N"/>
</dbReference>
<dbReference type="Gene3D" id="2.130.10.130">
    <property type="entry name" value="Integrin alpha, N-terminal"/>
    <property type="match status" value="2"/>
</dbReference>
<feature type="signal peptide" evidence="2">
    <location>
        <begin position="1"/>
        <end position="22"/>
    </location>
</feature>
<keyword evidence="1 2" id="KW-0732">Signal</keyword>
<gene>
    <name evidence="4" type="ORF">N7E81_10810</name>
</gene>
<dbReference type="InterPro" id="IPR011519">
    <property type="entry name" value="UnbV_ASPIC"/>
</dbReference>
<evidence type="ECO:0000313" key="5">
    <source>
        <dbReference type="Proteomes" id="UP001062165"/>
    </source>
</evidence>
<dbReference type="SUPFAM" id="SSF69318">
    <property type="entry name" value="Integrin alpha N-terminal domain"/>
    <property type="match status" value="2"/>
</dbReference>
<dbReference type="PANTHER" id="PTHR16026">
    <property type="entry name" value="CARTILAGE ACIDIC PROTEIN 1"/>
    <property type="match status" value="1"/>
</dbReference>
<evidence type="ECO:0000256" key="2">
    <source>
        <dbReference type="SAM" id="SignalP"/>
    </source>
</evidence>
<evidence type="ECO:0000256" key="1">
    <source>
        <dbReference type="ARBA" id="ARBA00022729"/>
    </source>
</evidence>
<sequence>MKNLIQLTLILNLFLVGCQSGAPETSQAIDLKDDMTPLAPVMVDTDGVYVAVFDISSLNGNARMSLFSNKKLLLDHLSIPDSGSFHYEVILGVLSAGQYQFEVQKIGGNLRLEGFQLKKYEGLILPHFTDISAKAGFETPDTWKYGGPSIADVNNDGYYDFILNNHDKVPAQLFWNLGNGQVRENDEPLRQWDVHGTAAGDYDGDGDLDIVIAQGGGNGNDPQPPHLLRNDNGVFTRVSEEVGITDGARGRSVRWIDMDLDGDLDFLMINAQGISGETGPKNFVYQNMGDGTFQYQPSPKIEQAEGERLVVTDLNNDRIDDLILYTTHTALSVWLGQGDFNFTNVSESWLPEDLRDIKSVAGATNIDYDNDGDLDLYLARGKVYYDLANRSLDFDPIAQRVDLREEGNKGTRSMTMTAQGALTLSDFFHWSRGYKGDFPVFLGEQKTAIPTPTDDAVSITRDMAVGWPADRTENGWYLGYLGDDKWQMEWVKNDPIFWGIRASVTGASSVSTDWTPQNHHVQDILLRNDGDRLVDVTEEAHLPLGGNHQGATIADFNNDGYMDLFVYRFGMLRKRVEDLLLLNTGEGTFIQVANHGAHDLNDQGHGDMGQAFDFDLDGRVDLLNGSDNPGRWYLYQNNTKEGLGHFALVQVGYSPESNVDPISAEVEIVIASGKQKRRVGSAGEIHSQSLLNTIHFGLGQEQVIDQITVTWRNGEQKTITNTLADELVKF</sequence>
<organism evidence="4 5">
    <name type="scientific">Reichenbachiella carrageenanivorans</name>
    <dbReference type="NCBI Taxonomy" id="2979869"/>
    <lineage>
        <taxon>Bacteria</taxon>
        <taxon>Pseudomonadati</taxon>
        <taxon>Bacteroidota</taxon>
        <taxon>Cytophagia</taxon>
        <taxon>Cytophagales</taxon>
        <taxon>Reichenbachiellaceae</taxon>
        <taxon>Reichenbachiella</taxon>
    </lineage>
</organism>
<feature type="domain" description="ASPIC/UnbV" evidence="3">
    <location>
        <begin position="662"/>
        <end position="727"/>
    </location>
</feature>
<proteinExistence type="predicted"/>
<evidence type="ECO:0000259" key="3">
    <source>
        <dbReference type="Pfam" id="PF07593"/>
    </source>
</evidence>
<feature type="chain" id="PRO_5046447368" evidence="2">
    <location>
        <begin position="23"/>
        <end position="730"/>
    </location>
</feature>
<keyword evidence="5" id="KW-1185">Reference proteome</keyword>
<dbReference type="Pfam" id="PF13517">
    <property type="entry name" value="FG-GAP_3"/>
    <property type="match status" value="2"/>
</dbReference>